<dbReference type="OrthoDB" id="9763467at2"/>
<dbReference type="Pfam" id="PF08676">
    <property type="entry name" value="MutL_C"/>
    <property type="match status" value="1"/>
</dbReference>
<dbReference type="GO" id="GO:0140664">
    <property type="term" value="F:ATP-dependent DNA damage sensor activity"/>
    <property type="evidence" value="ECO:0007669"/>
    <property type="project" value="InterPro"/>
</dbReference>
<dbReference type="SUPFAM" id="SSF118116">
    <property type="entry name" value="DNA mismatch repair protein MutL"/>
    <property type="match status" value="1"/>
</dbReference>
<comment type="similarity">
    <text evidence="1 4">Belongs to the DNA mismatch repair MutL/HexB family.</text>
</comment>
<reference evidence="8 9" key="1">
    <citation type="submission" date="2016-10" db="EMBL/GenBank/DDBJ databases">
        <authorList>
            <person name="de Groot N.N."/>
        </authorList>
    </citation>
    <scope>NUCLEOTIDE SEQUENCE [LARGE SCALE GENOMIC DNA]</scope>
    <source>
        <strain evidence="8 9">KHGC13</strain>
    </source>
</reference>
<dbReference type="GO" id="GO:0016887">
    <property type="term" value="F:ATP hydrolysis activity"/>
    <property type="evidence" value="ECO:0007669"/>
    <property type="project" value="InterPro"/>
</dbReference>
<dbReference type="FunFam" id="3.30.565.10:FF:000003">
    <property type="entry name" value="DNA mismatch repair endonuclease MutL"/>
    <property type="match status" value="1"/>
</dbReference>
<dbReference type="InterPro" id="IPR002099">
    <property type="entry name" value="MutL/Mlh/PMS"/>
</dbReference>
<proteinExistence type="inferred from homology"/>
<dbReference type="InterPro" id="IPR042120">
    <property type="entry name" value="MutL_C_dimsub"/>
</dbReference>
<dbReference type="InterPro" id="IPR020667">
    <property type="entry name" value="DNA_mismatch_repair_MutL"/>
</dbReference>
<feature type="compositionally biased region" description="Basic and acidic residues" evidence="5">
    <location>
        <begin position="395"/>
        <end position="440"/>
    </location>
</feature>
<dbReference type="PANTHER" id="PTHR10073:SF12">
    <property type="entry name" value="DNA MISMATCH REPAIR PROTEIN MLH1"/>
    <property type="match status" value="1"/>
</dbReference>
<evidence type="ECO:0000256" key="5">
    <source>
        <dbReference type="SAM" id="MobiDB-lite"/>
    </source>
</evidence>
<dbReference type="GO" id="GO:0006298">
    <property type="term" value="P:mismatch repair"/>
    <property type="evidence" value="ECO:0007669"/>
    <property type="project" value="UniProtKB-UniRule"/>
</dbReference>
<keyword evidence="9" id="KW-1185">Reference proteome</keyword>
<gene>
    <name evidence="4" type="primary">mutL</name>
    <name evidence="8" type="ORF">SAMN05216508_101111</name>
</gene>
<keyword evidence="3 4" id="KW-0234">DNA repair</keyword>
<dbReference type="InterPro" id="IPR036890">
    <property type="entry name" value="HATPase_C_sf"/>
</dbReference>
<dbReference type="SUPFAM" id="SSF55874">
    <property type="entry name" value="ATPase domain of HSP90 chaperone/DNA topoisomerase II/histidine kinase"/>
    <property type="match status" value="1"/>
</dbReference>
<dbReference type="InterPro" id="IPR037198">
    <property type="entry name" value="MutL_C_sf"/>
</dbReference>
<dbReference type="PROSITE" id="PS00058">
    <property type="entry name" value="DNA_MISMATCH_REPAIR_1"/>
    <property type="match status" value="1"/>
</dbReference>
<dbReference type="CDD" id="cd16926">
    <property type="entry name" value="HATPase_MutL-MLH-PMS-like"/>
    <property type="match status" value="1"/>
</dbReference>
<dbReference type="GO" id="GO:0005524">
    <property type="term" value="F:ATP binding"/>
    <property type="evidence" value="ECO:0007669"/>
    <property type="project" value="InterPro"/>
</dbReference>
<evidence type="ECO:0000313" key="8">
    <source>
        <dbReference type="EMBL" id="SFU29005.1"/>
    </source>
</evidence>
<dbReference type="SMART" id="SM00853">
    <property type="entry name" value="MutL_C"/>
    <property type="match status" value="1"/>
</dbReference>
<dbReference type="PANTHER" id="PTHR10073">
    <property type="entry name" value="DNA MISMATCH REPAIR PROTEIN MLH, PMS, MUTL"/>
    <property type="match status" value="1"/>
</dbReference>
<feature type="domain" description="DNA mismatch repair protein S5" evidence="7">
    <location>
        <begin position="207"/>
        <end position="325"/>
    </location>
</feature>
<feature type="compositionally biased region" description="Basic and acidic residues" evidence="5">
    <location>
        <begin position="449"/>
        <end position="464"/>
    </location>
</feature>
<evidence type="ECO:0000313" key="9">
    <source>
        <dbReference type="Proteomes" id="UP000198817"/>
    </source>
</evidence>
<evidence type="ECO:0000259" key="7">
    <source>
        <dbReference type="SMART" id="SM01340"/>
    </source>
</evidence>
<accession>A0A1I7EYM7</accession>
<dbReference type="Pfam" id="PF13589">
    <property type="entry name" value="HATPase_c_3"/>
    <property type="match status" value="1"/>
</dbReference>
<dbReference type="GO" id="GO:0030983">
    <property type="term" value="F:mismatched DNA binding"/>
    <property type="evidence" value="ECO:0007669"/>
    <property type="project" value="InterPro"/>
</dbReference>
<dbReference type="HAMAP" id="MF_00149">
    <property type="entry name" value="DNA_mis_repair"/>
    <property type="match status" value="1"/>
</dbReference>
<evidence type="ECO:0000256" key="1">
    <source>
        <dbReference type="ARBA" id="ARBA00006082"/>
    </source>
</evidence>
<dbReference type="Gene3D" id="3.30.565.10">
    <property type="entry name" value="Histidine kinase-like ATPase, C-terminal domain"/>
    <property type="match status" value="1"/>
</dbReference>
<dbReference type="InterPro" id="IPR014790">
    <property type="entry name" value="MutL_C"/>
</dbReference>
<evidence type="ECO:0000256" key="2">
    <source>
        <dbReference type="ARBA" id="ARBA00022763"/>
    </source>
</evidence>
<dbReference type="InterPro" id="IPR020568">
    <property type="entry name" value="Ribosomal_Su5_D2-typ_SF"/>
</dbReference>
<dbReference type="Proteomes" id="UP000198817">
    <property type="component" value="Unassembled WGS sequence"/>
</dbReference>
<name>A0A1I7EYM7_9FIRM</name>
<dbReference type="Gene3D" id="3.30.230.10">
    <property type="match status" value="1"/>
</dbReference>
<dbReference type="InterPro" id="IPR013507">
    <property type="entry name" value="DNA_mismatch_S5_2-like"/>
</dbReference>
<keyword evidence="2 4" id="KW-0227">DNA damage</keyword>
<feature type="compositionally biased region" description="Basic and acidic residues" evidence="5">
    <location>
        <begin position="365"/>
        <end position="377"/>
    </location>
</feature>
<protein>
    <recommendedName>
        <fullName evidence="4">DNA mismatch repair protein MutL</fullName>
    </recommendedName>
</protein>
<dbReference type="InterPro" id="IPR014762">
    <property type="entry name" value="DNA_mismatch_repair_CS"/>
</dbReference>
<dbReference type="CDD" id="cd00782">
    <property type="entry name" value="MutL_Trans"/>
    <property type="match status" value="1"/>
</dbReference>
<evidence type="ECO:0000256" key="4">
    <source>
        <dbReference type="HAMAP-Rule" id="MF_00149"/>
    </source>
</evidence>
<feature type="domain" description="MutL C-terminal dimerisation" evidence="6">
    <location>
        <begin position="496"/>
        <end position="637"/>
    </location>
</feature>
<dbReference type="GO" id="GO:0032300">
    <property type="term" value="C:mismatch repair complex"/>
    <property type="evidence" value="ECO:0007669"/>
    <property type="project" value="InterPro"/>
</dbReference>
<dbReference type="InterPro" id="IPR042121">
    <property type="entry name" value="MutL_C_regsub"/>
</dbReference>
<feature type="region of interest" description="Disordered" evidence="5">
    <location>
        <begin position="365"/>
        <end position="472"/>
    </location>
</feature>
<organism evidence="8 9">
    <name type="scientific">Eubacterium pyruvativorans</name>
    <dbReference type="NCBI Taxonomy" id="155865"/>
    <lineage>
        <taxon>Bacteria</taxon>
        <taxon>Bacillati</taxon>
        <taxon>Bacillota</taxon>
        <taxon>Clostridia</taxon>
        <taxon>Eubacteriales</taxon>
        <taxon>Eubacteriaceae</taxon>
        <taxon>Eubacterium</taxon>
    </lineage>
</organism>
<dbReference type="InterPro" id="IPR038973">
    <property type="entry name" value="MutL/Mlh/Pms-like"/>
</dbReference>
<comment type="function">
    <text evidence="4">This protein is involved in the repair of mismatches in DNA. It is required for dam-dependent methyl-directed DNA mismatch repair. May act as a 'molecular matchmaker', a protein that promotes the formation of a stable complex between two or more DNA-binding proteins in an ATP-dependent manner without itself being part of a final effector complex.</text>
</comment>
<dbReference type="Gene3D" id="3.30.1370.100">
    <property type="entry name" value="MutL, C-terminal domain, regulatory subdomain"/>
    <property type="match status" value="1"/>
</dbReference>
<dbReference type="SUPFAM" id="SSF54211">
    <property type="entry name" value="Ribosomal protein S5 domain 2-like"/>
    <property type="match status" value="1"/>
</dbReference>
<evidence type="ECO:0000259" key="6">
    <source>
        <dbReference type="SMART" id="SM00853"/>
    </source>
</evidence>
<dbReference type="RefSeq" id="WP_090469214.1">
    <property type="nucleotide sequence ID" value="NZ_FOWF01000002.1"/>
</dbReference>
<dbReference type="STRING" id="155865.SAMN05216515_102112"/>
<dbReference type="AlphaFoldDB" id="A0A1I7EYM7"/>
<dbReference type="Gene3D" id="3.30.1540.20">
    <property type="entry name" value="MutL, C-terminal domain, dimerisation subdomain"/>
    <property type="match status" value="1"/>
</dbReference>
<dbReference type="SMART" id="SM01340">
    <property type="entry name" value="DNA_mis_repair"/>
    <property type="match status" value="1"/>
</dbReference>
<dbReference type="Pfam" id="PF01119">
    <property type="entry name" value="DNA_mis_repair"/>
    <property type="match status" value="1"/>
</dbReference>
<dbReference type="InterPro" id="IPR014721">
    <property type="entry name" value="Ribsml_uS5_D2-typ_fold_subgr"/>
</dbReference>
<evidence type="ECO:0000256" key="3">
    <source>
        <dbReference type="ARBA" id="ARBA00023204"/>
    </source>
</evidence>
<dbReference type="EMBL" id="FPBT01000001">
    <property type="protein sequence ID" value="SFU29005.1"/>
    <property type="molecule type" value="Genomic_DNA"/>
</dbReference>
<sequence>MIKVLSKKVSDKIAAGEVIDRPVSIVKELTENAVDAGAENITVEIRNGGKTFIRVTDDGCGIEPEETETAFLRHATSKISRAEDLDAVESLGFRGEALASIAAVTRTTLVTKPGDRKTGCRLVIHGGTVIEKSAVGCPDGTTMVVTDLFYNTPARREFLKSDGAESTRIIDLVSELSVVYPGIRFQMINNGRTIFTTSGNGSMKQAVLAVYQLSEYRDLVEVDREAEGFRVTGCISRPSLNRPNRRNQYYYVNGRVVDSRVMEKGVAQGYRERLFEGRFPVVFLHLRTNPGTVDVNIHPNKKEVRFHDDKPVVRVISEAVRQALATDDAVIQASDYFRRQDKKTSEGVQEEADLRTLLASRREQTEQRMFVREERSGSEASDVLDLSGRRSSRKGPAEPKPDLRPDPAEQDLYRRIPDALREDAARRQEQRRGDSPECRPEGAASRPGSPEHRPEGPESRRESPEPQPAAPAWKNIHDFDLEPEKRHPFSFDDLTITGCIFDTYITCVDENSFYMIDQHAAHERVFYERLVGEYLDSEKPGQQLLLPLILEAPVDLESSEYDWLEPLREMGYRIEPFGPRVYRIDTIPTFMSMTEAEGFVKEFMVSLDENETPRNTVVIDKLITKSCKSAVKAHDTLSGPEREALLEQLKRCRNPFSCPHGRPTFIRFTKYEIEKFFKRVQ</sequence>
<dbReference type="NCBIfam" id="TIGR00585">
    <property type="entry name" value="mutl"/>
    <property type="match status" value="1"/>
</dbReference>